<sequence>MFILLAKVDLGEAMQPIQEFPVQRCAFPSPNNKKGGRSPKFPDIYMSNFGKYVLHMTKEEPNLKKLPALSASNNPMCPKNWKLK</sequence>
<accession>A0AAV3QVC3</accession>
<feature type="region of interest" description="Disordered" evidence="1">
    <location>
        <begin position="65"/>
        <end position="84"/>
    </location>
</feature>
<evidence type="ECO:0000256" key="1">
    <source>
        <dbReference type="SAM" id="MobiDB-lite"/>
    </source>
</evidence>
<evidence type="ECO:0000313" key="2">
    <source>
        <dbReference type="EMBL" id="GAA0168067.1"/>
    </source>
</evidence>
<reference evidence="2 3" key="1">
    <citation type="submission" date="2024-01" db="EMBL/GenBank/DDBJ databases">
        <title>The complete chloroplast genome sequence of Lithospermum erythrorhizon: insights into the phylogenetic relationship among Boraginaceae species and the maternal lineages of purple gromwells.</title>
        <authorList>
            <person name="Okada T."/>
            <person name="Watanabe K."/>
        </authorList>
    </citation>
    <scope>NUCLEOTIDE SEQUENCE [LARGE SCALE GENOMIC DNA]</scope>
</reference>
<dbReference type="AlphaFoldDB" id="A0AAV3QVC3"/>
<name>A0AAV3QVC3_LITER</name>
<keyword evidence="3" id="KW-1185">Reference proteome</keyword>
<evidence type="ECO:0000313" key="3">
    <source>
        <dbReference type="Proteomes" id="UP001454036"/>
    </source>
</evidence>
<comment type="caution">
    <text evidence="2">The sequence shown here is derived from an EMBL/GenBank/DDBJ whole genome shotgun (WGS) entry which is preliminary data.</text>
</comment>
<dbReference type="EMBL" id="BAABME010006334">
    <property type="protein sequence ID" value="GAA0168067.1"/>
    <property type="molecule type" value="Genomic_DNA"/>
</dbReference>
<gene>
    <name evidence="2" type="ORF">LIER_22871</name>
</gene>
<protein>
    <submittedName>
        <fullName evidence="2">Uncharacterized protein</fullName>
    </submittedName>
</protein>
<dbReference type="Proteomes" id="UP001454036">
    <property type="component" value="Unassembled WGS sequence"/>
</dbReference>
<organism evidence="2 3">
    <name type="scientific">Lithospermum erythrorhizon</name>
    <name type="common">Purple gromwell</name>
    <name type="synonym">Lithospermum officinale var. erythrorhizon</name>
    <dbReference type="NCBI Taxonomy" id="34254"/>
    <lineage>
        <taxon>Eukaryota</taxon>
        <taxon>Viridiplantae</taxon>
        <taxon>Streptophyta</taxon>
        <taxon>Embryophyta</taxon>
        <taxon>Tracheophyta</taxon>
        <taxon>Spermatophyta</taxon>
        <taxon>Magnoliopsida</taxon>
        <taxon>eudicotyledons</taxon>
        <taxon>Gunneridae</taxon>
        <taxon>Pentapetalae</taxon>
        <taxon>asterids</taxon>
        <taxon>lamiids</taxon>
        <taxon>Boraginales</taxon>
        <taxon>Boraginaceae</taxon>
        <taxon>Boraginoideae</taxon>
        <taxon>Lithospermeae</taxon>
        <taxon>Lithospermum</taxon>
    </lineage>
</organism>
<proteinExistence type="predicted"/>